<protein>
    <submittedName>
        <fullName evidence="2">Uncharacterized protein</fullName>
    </submittedName>
</protein>
<proteinExistence type="predicted"/>
<dbReference type="Gene3D" id="3.30.1360.20">
    <property type="entry name" value="Transcriptional coactivator/pterin dehydratase"/>
    <property type="match status" value="1"/>
</dbReference>
<evidence type="ECO:0000256" key="1">
    <source>
        <dbReference type="SAM" id="MobiDB-lite"/>
    </source>
</evidence>
<sequence length="43" mass="4529">MHASFDTVDFVTAIRLVDATAQAAEDMRHHPDLDSPTGGSTSG</sequence>
<dbReference type="OrthoDB" id="15077at2"/>
<evidence type="ECO:0000313" key="3">
    <source>
        <dbReference type="Proteomes" id="UP000271678"/>
    </source>
</evidence>
<dbReference type="GO" id="GO:0008124">
    <property type="term" value="F:4-alpha-hydroxytetrahydrobiopterin dehydratase activity"/>
    <property type="evidence" value="ECO:0007669"/>
    <property type="project" value="InterPro"/>
</dbReference>
<evidence type="ECO:0000313" key="2">
    <source>
        <dbReference type="EMBL" id="RNI19702.1"/>
    </source>
</evidence>
<comment type="caution">
    <text evidence="2">The sequence shown here is derived from an EMBL/GenBank/DDBJ whole genome shotgun (WGS) entry which is preliminary data.</text>
</comment>
<name>A0A3M9M2K5_9MICO</name>
<dbReference type="GO" id="GO:0006729">
    <property type="term" value="P:tetrahydrobiopterin biosynthetic process"/>
    <property type="evidence" value="ECO:0007669"/>
    <property type="project" value="InterPro"/>
</dbReference>
<keyword evidence="3" id="KW-1185">Reference proteome</keyword>
<organism evidence="2 3">
    <name type="scientific">Flexivirga caeni</name>
    <dbReference type="NCBI Taxonomy" id="2294115"/>
    <lineage>
        <taxon>Bacteria</taxon>
        <taxon>Bacillati</taxon>
        <taxon>Actinomycetota</taxon>
        <taxon>Actinomycetes</taxon>
        <taxon>Micrococcales</taxon>
        <taxon>Dermacoccaceae</taxon>
        <taxon>Flexivirga</taxon>
    </lineage>
</organism>
<dbReference type="AlphaFoldDB" id="A0A3M9M2K5"/>
<dbReference type="RefSeq" id="WP_123272594.1">
    <property type="nucleotide sequence ID" value="NZ_RJJQ01000019.1"/>
</dbReference>
<dbReference type="EMBL" id="RJJQ01000019">
    <property type="protein sequence ID" value="RNI19702.1"/>
    <property type="molecule type" value="Genomic_DNA"/>
</dbReference>
<accession>A0A3M9M2K5</accession>
<dbReference type="InterPro" id="IPR036428">
    <property type="entry name" value="PCD_sf"/>
</dbReference>
<dbReference type="Proteomes" id="UP000271678">
    <property type="component" value="Unassembled WGS sequence"/>
</dbReference>
<reference evidence="2 3" key="1">
    <citation type="submission" date="2018-11" db="EMBL/GenBank/DDBJ databases">
        <title>Draft genome of Simplicispira Flexivirga sp. BO-16.</title>
        <authorList>
            <person name="Im W.T."/>
        </authorList>
    </citation>
    <scope>NUCLEOTIDE SEQUENCE [LARGE SCALE GENOMIC DNA]</scope>
    <source>
        <strain evidence="2 3">BO-16</strain>
    </source>
</reference>
<feature type="region of interest" description="Disordered" evidence="1">
    <location>
        <begin position="24"/>
        <end position="43"/>
    </location>
</feature>
<gene>
    <name evidence="2" type="ORF">EFY87_16390</name>
</gene>
<dbReference type="SUPFAM" id="SSF55248">
    <property type="entry name" value="PCD-like"/>
    <property type="match status" value="1"/>
</dbReference>